<sequence>MIERHIVAALTTALVLFAGCSSSASAKYDAAEEAVKSALVDAQDIDFFDLYENTLDLHGISSTPNYTRTFICGYVTYKNRAGQLVRARFIYVTRSDDPSLADYGPLSLEKPELNYGIRDEDNGGRYATAFEFSGWNRICANARHPKTFSGVAPKSDG</sequence>
<evidence type="ECO:0000313" key="3">
    <source>
        <dbReference type="Proteomes" id="UP001548587"/>
    </source>
</evidence>
<organism evidence="2 3">
    <name type="scientific">Burkholderia sola</name>
    <dbReference type="NCBI Taxonomy" id="2843302"/>
    <lineage>
        <taxon>Bacteria</taxon>
        <taxon>Pseudomonadati</taxon>
        <taxon>Pseudomonadota</taxon>
        <taxon>Betaproteobacteria</taxon>
        <taxon>Burkholderiales</taxon>
        <taxon>Burkholderiaceae</taxon>
        <taxon>Burkholderia</taxon>
        <taxon>Burkholderia cepacia complex</taxon>
    </lineage>
</organism>
<name>A0ABV2CGG9_9BURK</name>
<feature type="signal peptide" evidence="1">
    <location>
        <begin position="1"/>
        <end position="26"/>
    </location>
</feature>
<comment type="caution">
    <text evidence="2">The sequence shown here is derived from an EMBL/GenBank/DDBJ whole genome shotgun (WGS) entry which is preliminary data.</text>
</comment>
<feature type="chain" id="PRO_5045099749" description="Lipoprotein" evidence="1">
    <location>
        <begin position="27"/>
        <end position="157"/>
    </location>
</feature>
<proteinExistence type="predicted"/>
<dbReference type="EMBL" id="JBEWCH010000026">
    <property type="protein sequence ID" value="MET1478178.1"/>
    <property type="molecule type" value="Genomic_DNA"/>
</dbReference>
<evidence type="ECO:0008006" key="4">
    <source>
        <dbReference type="Google" id="ProtNLM"/>
    </source>
</evidence>
<evidence type="ECO:0000256" key="1">
    <source>
        <dbReference type="SAM" id="SignalP"/>
    </source>
</evidence>
<dbReference type="Proteomes" id="UP001548587">
    <property type="component" value="Unassembled WGS sequence"/>
</dbReference>
<evidence type="ECO:0000313" key="2">
    <source>
        <dbReference type="EMBL" id="MET1478178.1"/>
    </source>
</evidence>
<dbReference type="RefSeq" id="WP_209928111.1">
    <property type="nucleotide sequence ID" value="NZ_JBEWCH010000026.1"/>
</dbReference>
<dbReference type="PROSITE" id="PS51257">
    <property type="entry name" value="PROKAR_LIPOPROTEIN"/>
    <property type="match status" value="1"/>
</dbReference>
<gene>
    <name evidence="2" type="ORF">ABXL37_28405</name>
</gene>
<accession>A0ABV2CGG9</accession>
<protein>
    <recommendedName>
        <fullName evidence="4">Lipoprotein</fullName>
    </recommendedName>
</protein>
<reference evidence="2 3" key="1">
    <citation type="submission" date="2024-06" db="EMBL/GenBank/DDBJ databases">
        <title>Burkholderia sola in Mexico.</title>
        <authorList>
            <person name="Estrada P."/>
        </authorList>
    </citation>
    <scope>NUCLEOTIDE SEQUENCE [LARGE SCALE GENOMIC DNA]</scope>
    <source>
        <strain evidence="2 3">CpTa8-5</strain>
    </source>
</reference>
<keyword evidence="3" id="KW-1185">Reference proteome</keyword>
<keyword evidence="1" id="KW-0732">Signal</keyword>